<feature type="transmembrane region" description="Helical" evidence="9">
    <location>
        <begin position="353"/>
        <end position="376"/>
    </location>
</feature>
<dbReference type="CDD" id="cd06261">
    <property type="entry name" value="TM_PBP2"/>
    <property type="match status" value="1"/>
</dbReference>
<feature type="transmembrane region" description="Helical" evidence="9">
    <location>
        <begin position="95"/>
        <end position="119"/>
    </location>
</feature>
<accession>A0A3R9Q8W5</accession>
<evidence type="ECO:0000256" key="10">
    <source>
        <dbReference type="RuleBase" id="RU363054"/>
    </source>
</evidence>
<evidence type="ECO:0000313" key="13">
    <source>
        <dbReference type="EMBL" id="RSL15435.1"/>
    </source>
</evidence>
<gene>
    <name evidence="13" type="ORF">EDE15_0923</name>
</gene>
<comment type="subcellular location">
    <subcellularLocation>
        <location evidence="1 9">Cell membrane</location>
        <topology evidence="1 9">Multi-pass membrane protein</topology>
    </subcellularLocation>
</comment>
<keyword evidence="3 9" id="KW-0813">Transport</keyword>
<keyword evidence="5 10" id="KW-0592">Phosphate transport</keyword>
<dbReference type="EMBL" id="RSDW01000001">
    <property type="protein sequence ID" value="RSL15435.1"/>
    <property type="molecule type" value="Genomic_DNA"/>
</dbReference>
<dbReference type="NCBIfam" id="TIGR02138">
    <property type="entry name" value="phosphate_pstC"/>
    <property type="match status" value="1"/>
</dbReference>
<keyword evidence="4 10" id="KW-1003">Cell membrane</keyword>
<dbReference type="InterPro" id="IPR035906">
    <property type="entry name" value="MetI-like_sf"/>
</dbReference>
<keyword evidence="8 9" id="KW-0472">Membrane</keyword>
<evidence type="ECO:0000256" key="8">
    <source>
        <dbReference type="ARBA" id="ARBA00023136"/>
    </source>
</evidence>
<dbReference type="InterPro" id="IPR051124">
    <property type="entry name" value="Phosphate_Transport_Permease"/>
</dbReference>
<feature type="transmembrane region" description="Helical" evidence="9">
    <location>
        <begin position="188"/>
        <end position="215"/>
    </location>
</feature>
<reference evidence="13 14" key="1">
    <citation type="submission" date="2018-12" db="EMBL/GenBank/DDBJ databases">
        <title>Sequencing of bacterial isolates from soil warming experiment in Harvard Forest, Massachusetts, USA.</title>
        <authorList>
            <person name="Deangelis K."/>
        </authorList>
    </citation>
    <scope>NUCLEOTIDE SEQUENCE [LARGE SCALE GENOMIC DNA]</scope>
    <source>
        <strain evidence="13 14">EB153</strain>
    </source>
</reference>
<name>A0A3R9Q8W5_9BACT</name>
<evidence type="ECO:0000256" key="7">
    <source>
        <dbReference type="ARBA" id="ARBA00022989"/>
    </source>
</evidence>
<comment type="similarity">
    <text evidence="2 10">Belongs to the binding-protein-dependent transport system permease family. CysTW subfamily.</text>
</comment>
<feature type="transmembrane region" description="Helical" evidence="9">
    <location>
        <begin position="297"/>
        <end position="321"/>
    </location>
</feature>
<dbReference type="GO" id="GO:0005315">
    <property type="term" value="F:phosphate transmembrane transporter activity"/>
    <property type="evidence" value="ECO:0007669"/>
    <property type="project" value="InterPro"/>
</dbReference>
<keyword evidence="7 9" id="KW-1133">Transmembrane helix</keyword>
<feature type="transmembrane region" description="Helical" evidence="9">
    <location>
        <begin position="150"/>
        <end position="176"/>
    </location>
</feature>
<keyword evidence="14" id="KW-1185">Reference proteome</keyword>
<comment type="caution">
    <text evidence="13">The sequence shown here is derived from an EMBL/GenBank/DDBJ whole genome shotgun (WGS) entry which is preliminary data.</text>
</comment>
<protein>
    <recommendedName>
        <fullName evidence="10">Phosphate transport system permease protein</fullName>
    </recommendedName>
</protein>
<dbReference type="Gene3D" id="1.10.3720.10">
    <property type="entry name" value="MetI-like"/>
    <property type="match status" value="1"/>
</dbReference>
<dbReference type="GO" id="GO:0006817">
    <property type="term" value="P:phosphate ion transport"/>
    <property type="evidence" value="ECO:0007669"/>
    <property type="project" value="UniProtKB-KW"/>
</dbReference>
<feature type="region of interest" description="Disordered" evidence="11">
    <location>
        <begin position="1"/>
        <end position="29"/>
    </location>
</feature>
<dbReference type="Pfam" id="PF00528">
    <property type="entry name" value="BPD_transp_1"/>
    <property type="match status" value="1"/>
</dbReference>
<dbReference type="Proteomes" id="UP000269669">
    <property type="component" value="Unassembled WGS sequence"/>
</dbReference>
<dbReference type="PANTHER" id="PTHR30425:SF1">
    <property type="entry name" value="PHOSPHATE TRANSPORT SYSTEM PERMEASE PROTEIN PSTC"/>
    <property type="match status" value="1"/>
</dbReference>
<proteinExistence type="inferred from homology"/>
<evidence type="ECO:0000256" key="2">
    <source>
        <dbReference type="ARBA" id="ARBA00007069"/>
    </source>
</evidence>
<evidence type="ECO:0000256" key="4">
    <source>
        <dbReference type="ARBA" id="ARBA00022475"/>
    </source>
</evidence>
<dbReference type="GO" id="GO:0005886">
    <property type="term" value="C:plasma membrane"/>
    <property type="evidence" value="ECO:0007669"/>
    <property type="project" value="UniProtKB-SubCell"/>
</dbReference>
<keyword evidence="6 9" id="KW-0812">Transmembrane</keyword>
<evidence type="ECO:0000313" key="14">
    <source>
        <dbReference type="Proteomes" id="UP000269669"/>
    </source>
</evidence>
<dbReference type="AlphaFoldDB" id="A0A3R9Q8W5"/>
<dbReference type="InterPro" id="IPR000515">
    <property type="entry name" value="MetI-like"/>
</dbReference>
<feature type="domain" description="ABC transmembrane type-1" evidence="12">
    <location>
        <begin position="151"/>
        <end position="376"/>
    </location>
</feature>
<evidence type="ECO:0000256" key="5">
    <source>
        <dbReference type="ARBA" id="ARBA00022592"/>
    </source>
</evidence>
<dbReference type="PROSITE" id="PS50928">
    <property type="entry name" value="ABC_TM1"/>
    <property type="match status" value="1"/>
</dbReference>
<evidence type="ECO:0000256" key="9">
    <source>
        <dbReference type="RuleBase" id="RU363032"/>
    </source>
</evidence>
<sequence length="392" mass="41902">MHSLPPCGDFHSPHKLPQGEYNQPGDSDFQETKIVSSTRMTTEREPGSPLPVPATLAVTPTPAAGAEPQPAVTTLSPIREYLSKRGSGRLADNSFAAVMLLCACSIFVIVLFILTILVLRSHLSFAQFGWRFFTRSAWDPVSGDFGALPFIYGTLVTSFLALAIAVPLALGVAVFIAELCPQRLRAPISFLTELLAAIPSVVYGLWAVFVLVPIMREILGPFLLKTLGWTGLFTGPNFGVGFLTAGIILSIMILPIISSLTRDIMMAVPNSQREAVLALGATKWEMIRIGVLRNSRIGIVGAIMLGLGRALGETIAVTMVIGNHPEISKSLFSPGYTLASVIANEFSEATGDLYLSALIQIGLALFLVTIVVNAIARLMVWAVTRGAPGRAA</sequence>
<evidence type="ECO:0000256" key="6">
    <source>
        <dbReference type="ARBA" id="ARBA00022692"/>
    </source>
</evidence>
<evidence type="ECO:0000256" key="3">
    <source>
        <dbReference type="ARBA" id="ARBA00022448"/>
    </source>
</evidence>
<evidence type="ECO:0000256" key="11">
    <source>
        <dbReference type="SAM" id="MobiDB-lite"/>
    </source>
</evidence>
<evidence type="ECO:0000259" key="12">
    <source>
        <dbReference type="PROSITE" id="PS50928"/>
    </source>
</evidence>
<evidence type="ECO:0000256" key="1">
    <source>
        <dbReference type="ARBA" id="ARBA00004651"/>
    </source>
</evidence>
<organism evidence="13 14">
    <name type="scientific">Edaphobacter aggregans</name>
    <dbReference type="NCBI Taxonomy" id="570835"/>
    <lineage>
        <taxon>Bacteria</taxon>
        <taxon>Pseudomonadati</taxon>
        <taxon>Acidobacteriota</taxon>
        <taxon>Terriglobia</taxon>
        <taxon>Terriglobales</taxon>
        <taxon>Acidobacteriaceae</taxon>
        <taxon>Edaphobacter</taxon>
    </lineage>
</organism>
<dbReference type="PANTHER" id="PTHR30425">
    <property type="entry name" value="PHOSPHATE TRANSPORT SYSTEM PERMEASE PROTEIN PST"/>
    <property type="match status" value="1"/>
</dbReference>
<dbReference type="InterPro" id="IPR011864">
    <property type="entry name" value="Phosphate_PstC"/>
</dbReference>
<dbReference type="SUPFAM" id="SSF161098">
    <property type="entry name" value="MetI-like"/>
    <property type="match status" value="1"/>
</dbReference>
<feature type="transmembrane region" description="Helical" evidence="9">
    <location>
        <begin position="235"/>
        <end position="257"/>
    </location>
</feature>
<comment type="function">
    <text evidence="10">Part of the binding-protein-dependent transport system for phosphate; probably responsible for the translocation of the substrate across the membrane.</text>
</comment>